<name>A0AA35YT24_LACSI</name>
<dbReference type="GO" id="GO:0008023">
    <property type="term" value="C:transcription elongation factor complex"/>
    <property type="evidence" value="ECO:0007669"/>
    <property type="project" value="TreeGrafter"/>
</dbReference>
<protein>
    <submittedName>
        <fullName evidence="2">Uncharacterized protein</fullName>
    </submittedName>
</protein>
<organism evidence="2 3">
    <name type="scientific">Lactuca saligna</name>
    <name type="common">Willowleaf lettuce</name>
    <dbReference type="NCBI Taxonomy" id="75948"/>
    <lineage>
        <taxon>Eukaryota</taxon>
        <taxon>Viridiplantae</taxon>
        <taxon>Streptophyta</taxon>
        <taxon>Embryophyta</taxon>
        <taxon>Tracheophyta</taxon>
        <taxon>Spermatophyta</taxon>
        <taxon>Magnoliopsida</taxon>
        <taxon>eudicotyledons</taxon>
        <taxon>Gunneridae</taxon>
        <taxon>Pentapetalae</taxon>
        <taxon>asterids</taxon>
        <taxon>campanulids</taxon>
        <taxon>Asterales</taxon>
        <taxon>Asteraceae</taxon>
        <taxon>Cichorioideae</taxon>
        <taxon>Cichorieae</taxon>
        <taxon>Lactucinae</taxon>
        <taxon>Lactuca</taxon>
    </lineage>
</organism>
<dbReference type="Gene3D" id="1.10.10.650">
    <property type="entry name" value="RuvA domain 2-like"/>
    <property type="match status" value="1"/>
</dbReference>
<dbReference type="GO" id="GO:0031491">
    <property type="term" value="F:nucleosome binding"/>
    <property type="evidence" value="ECO:0007669"/>
    <property type="project" value="TreeGrafter"/>
</dbReference>
<accession>A0AA35YT24</accession>
<evidence type="ECO:0000256" key="1">
    <source>
        <dbReference type="SAM" id="MobiDB-lite"/>
    </source>
</evidence>
<dbReference type="PANTHER" id="PTHR10145:SF6">
    <property type="entry name" value="TRANSCRIPTION ELONGATION FACTOR SPT6"/>
    <property type="match status" value="1"/>
</dbReference>
<gene>
    <name evidence="2" type="ORF">LSALG_LOCUS19200</name>
</gene>
<dbReference type="GO" id="GO:0042393">
    <property type="term" value="F:histone binding"/>
    <property type="evidence" value="ECO:0007669"/>
    <property type="project" value="TreeGrafter"/>
</dbReference>
<feature type="region of interest" description="Disordered" evidence="1">
    <location>
        <begin position="120"/>
        <end position="142"/>
    </location>
</feature>
<sequence length="142" mass="16961">MLLLNQPYKQDSWKVAIALFILQLRKQLQEMIEGEGKERRIEDEFEPTILSNKYKTEKGEYIREIDIPERIQISEECTGPPPTDEMIIEEEILEFMHVQKLDVPFIAMYKKEECMSLFKDLKPQDDKESENKSEKKPTLKWH</sequence>
<evidence type="ECO:0000313" key="3">
    <source>
        <dbReference type="Proteomes" id="UP001177003"/>
    </source>
</evidence>
<dbReference type="InterPro" id="IPR023319">
    <property type="entry name" value="Tex-like_HTH_dom_sf"/>
</dbReference>
<dbReference type="PANTHER" id="PTHR10145">
    <property type="entry name" value="TRANSCRIPTION ELONGATION FACTOR SPT6"/>
    <property type="match status" value="1"/>
</dbReference>
<dbReference type="AlphaFoldDB" id="A0AA35YT24"/>
<proteinExistence type="predicted"/>
<reference evidence="2" key="1">
    <citation type="submission" date="2023-04" db="EMBL/GenBank/DDBJ databases">
        <authorList>
            <person name="Vijverberg K."/>
            <person name="Xiong W."/>
            <person name="Schranz E."/>
        </authorList>
    </citation>
    <scope>NUCLEOTIDE SEQUENCE</scope>
</reference>
<evidence type="ECO:0000313" key="2">
    <source>
        <dbReference type="EMBL" id="CAI9279397.1"/>
    </source>
</evidence>
<keyword evidence="3" id="KW-1185">Reference proteome</keyword>
<dbReference type="EMBL" id="OX465080">
    <property type="protein sequence ID" value="CAI9279397.1"/>
    <property type="molecule type" value="Genomic_DNA"/>
</dbReference>
<dbReference type="InterPro" id="IPR017072">
    <property type="entry name" value="TF_Spt6"/>
</dbReference>
<dbReference type="GO" id="GO:0034728">
    <property type="term" value="P:nucleosome organization"/>
    <property type="evidence" value="ECO:0007669"/>
    <property type="project" value="TreeGrafter"/>
</dbReference>
<dbReference type="GO" id="GO:0140673">
    <property type="term" value="P:transcription elongation-coupled chromatin remodeling"/>
    <property type="evidence" value="ECO:0007669"/>
    <property type="project" value="InterPro"/>
</dbReference>
<dbReference type="Proteomes" id="UP001177003">
    <property type="component" value="Chromosome 4"/>
</dbReference>